<feature type="domain" description="Aminoacyl-tRNA synthetase class Ia" evidence="8">
    <location>
        <begin position="165"/>
        <end position="193"/>
    </location>
</feature>
<dbReference type="Gene3D" id="3.90.740.10">
    <property type="entry name" value="Valyl/Leucyl/Isoleucyl-tRNA synthetase, editing domain"/>
    <property type="match status" value="1"/>
</dbReference>
<feature type="non-terminal residue" evidence="10">
    <location>
        <position position="1"/>
    </location>
</feature>
<evidence type="ECO:0000259" key="8">
    <source>
        <dbReference type="Pfam" id="PF00133"/>
    </source>
</evidence>
<keyword evidence="4" id="KW-0547">Nucleotide-binding</keyword>
<dbReference type="EMBL" id="BARV01011141">
    <property type="protein sequence ID" value="GAI04355.1"/>
    <property type="molecule type" value="Genomic_DNA"/>
</dbReference>
<proteinExistence type="inferred from homology"/>
<comment type="caution">
    <text evidence="10">The sequence shown here is derived from an EMBL/GenBank/DDBJ whole genome shotgun (WGS) entry which is preliminary data.</text>
</comment>
<dbReference type="GO" id="GO:0005524">
    <property type="term" value="F:ATP binding"/>
    <property type="evidence" value="ECO:0007669"/>
    <property type="project" value="UniProtKB-KW"/>
</dbReference>
<dbReference type="InterPro" id="IPR002302">
    <property type="entry name" value="Leu-tRNA-ligase"/>
</dbReference>
<dbReference type="InterPro" id="IPR009008">
    <property type="entry name" value="Val/Leu/Ile-tRNA-synth_edit"/>
</dbReference>
<dbReference type="Pfam" id="PF13603">
    <property type="entry name" value="tRNA-synt_1_2"/>
    <property type="match status" value="1"/>
</dbReference>
<dbReference type="GO" id="GO:0002161">
    <property type="term" value="F:aminoacyl-tRNA deacylase activity"/>
    <property type="evidence" value="ECO:0007669"/>
    <property type="project" value="InterPro"/>
</dbReference>
<name>X1LPN0_9ZZZZ</name>
<dbReference type="GO" id="GO:0005829">
    <property type="term" value="C:cytosol"/>
    <property type="evidence" value="ECO:0007669"/>
    <property type="project" value="TreeGrafter"/>
</dbReference>
<dbReference type="GO" id="GO:0004823">
    <property type="term" value="F:leucine-tRNA ligase activity"/>
    <property type="evidence" value="ECO:0007669"/>
    <property type="project" value="UniProtKB-EC"/>
</dbReference>
<evidence type="ECO:0000259" key="9">
    <source>
        <dbReference type="Pfam" id="PF13603"/>
    </source>
</evidence>
<dbReference type="InterPro" id="IPR002300">
    <property type="entry name" value="aa-tRNA-synth_Ia"/>
</dbReference>
<dbReference type="PANTHER" id="PTHR43740">
    <property type="entry name" value="LEUCYL-TRNA SYNTHETASE"/>
    <property type="match status" value="1"/>
</dbReference>
<evidence type="ECO:0000256" key="3">
    <source>
        <dbReference type="ARBA" id="ARBA00022598"/>
    </source>
</evidence>
<evidence type="ECO:0000256" key="5">
    <source>
        <dbReference type="ARBA" id="ARBA00022840"/>
    </source>
</evidence>
<dbReference type="PANTHER" id="PTHR43740:SF2">
    <property type="entry name" value="LEUCINE--TRNA LIGASE, MITOCHONDRIAL"/>
    <property type="match status" value="1"/>
</dbReference>
<evidence type="ECO:0000256" key="2">
    <source>
        <dbReference type="ARBA" id="ARBA00013164"/>
    </source>
</evidence>
<organism evidence="10">
    <name type="scientific">marine sediment metagenome</name>
    <dbReference type="NCBI Taxonomy" id="412755"/>
    <lineage>
        <taxon>unclassified sequences</taxon>
        <taxon>metagenomes</taxon>
        <taxon>ecological metagenomes</taxon>
    </lineage>
</organism>
<dbReference type="GO" id="GO:0006429">
    <property type="term" value="P:leucyl-tRNA aminoacylation"/>
    <property type="evidence" value="ECO:0007669"/>
    <property type="project" value="InterPro"/>
</dbReference>
<dbReference type="EC" id="6.1.1.4" evidence="2"/>
<dbReference type="SUPFAM" id="SSF50677">
    <property type="entry name" value="ValRS/IleRS/LeuRS editing domain"/>
    <property type="match status" value="1"/>
</dbReference>
<dbReference type="InterPro" id="IPR025709">
    <property type="entry name" value="Leu_tRNA-synth_edit"/>
</dbReference>
<gene>
    <name evidence="10" type="ORF">S06H3_21262</name>
</gene>
<reference evidence="10" key="1">
    <citation type="journal article" date="2014" name="Front. Microbiol.">
        <title>High frequency of phylogenetically diverse reductive dehalogenase-homologous genes in deep subseafloor sedimentary metagenomes.</title>
        <authorList>
            <person name="Kawai M."/>
            <person name="Futagami T."/>
            <person name="Toyoda A."/>
            <person name="Takaki Y."/>
            <person name="Nishi S."/>
            <person name="Hori S."/>
            <person name="Arai W."/>
            <person name="Tsubouchi T."/>
            <person name="Morono Y."/>
            <person name="Uchiyama I."/>
            <person name="Ito T."/>
            <person name="Fujiyama A."/>
            <person name="Inagaki F."/>
            <person name="Takami H."/>
        </authorList>
    </citation>
    <scope>NUCLEOTIDE SEQUENCE</scope>
    <source>
        <strain evidence="10">Expedition CK06-06</strain>
    </source>
</reference>
<evidence type="ECO:0000313" key="10">
    <source>
        <dbReference type="EMBL" id="GAI04355.1"/>
    </source>
</evidence>
<keyword evidence="5" id="KW-0067">ATP-binding</keyword>
<evidence type="ECO:0000256" key="7">
    <source>
        <dbReference type="ARBA" id="ARBA00023146"/>
    </source>
</evidence>
<sequence length="229" mass="26133">RPDTLFGVTFMVISAQHPRLMELVTNEQKPDIEEFLKKIKTVSQKSMKEVEELEKQGVFTGSYAINPANGEKIPVWAGNFVIADYGSGMIMAVPAHDQRDFEFAKKYKIPVKQVISGKIEKGRVYTGEGKLMNSGEFNRLNNDEAKVKIRKWLSKKGKARKTIQFKLKDWLISRQRYWGAPIPVIYCDKCGIVPVSEKDLPIKLPEKVKFGKGNPLTTFFINPEFCPEF</sequence>
<accession>X1LPN0</accession>
<evidence type="ECO:0000256" key="4">
    <source>
        <dbReference type="ARBA" id="ARBA00022741"/>
    </source>
</evidence>
<evidence type="ECO:0000256" key="1">
    <source>
        <dbReference type="ARBA" id="ARBA00005594"/>
    </source>
</evidence>
<keyword evidence="3" id="KW-0436">Ligase</keyword>
<protein>
    <recommendedName>
        <fullName evidence="2">leucine--tRNA ligase</fullName>
        <ecNumber evidence="2">6.1.1.4</ecNumber>
    </recommendedName>
</protein>
<dbReference type="Pfam" id="PF00133">
    <property type="entry name" value="tRNA-synt_1"/>
    <property type="match status" value="1"/>
</dbReference>
<evidence type="ECO:0000256" key="6">
    <source>
        <dbReference type="ARBA" id="ARBA00022917"/>
    </source>
</evidence>
<keyword evidence="7" id="KW-0030">Aminoacyl-tRNA synthetase</keyword>
<comment type="similarity">
    <text evidence="1">Belongs to the class-I aminoacyl-tRNA synthetase family.</text>
</comment>
<dbReference type="AlphaFoldDB" id="X1LPN0"/>
<keyword evidence="6" id="KW-0648">Protein biosynthesis</keyword>
<feature type="domain" description="Leucyl-tRNA synthetase editing" evidence="9">
    <location>
        <begin position="1"/>
        <end position="153"/>
    </location>
</feature>
<dbReference type="SUPFAM" id="SSF52374">
    <property type="entry name" value="Nucleotidylyl transferase"/>
    <property type="match status" value="1"/>
</dbReference>